<dbReference type="Pfam" id="PF00072">
    <property type="entry name" value="Response_reg"/>
    <property type="match status" value="1"/>
</dbReference>
<dbReference type="InterPro" id="IPR036388">
    <property type="entry name" value="WH-like_DNA-bd_sf"/>
</dbReference>
<keyword evidence="6" id="KW-0843">Virulence</keyword>
<dbReference type="InterPro" id="IPR001867">
    <property type="entry name" value="OmpR/PhoB-type_DNA-bd"/>
</dbReference>
<evidence type="ECO:0000256" key="9">
    <source>
        <dbReference type="ARBA" id="ARBA00023163"/>
    </source>
</evidence>
<dbReference type="InterPro" id="IPR001789">
    <property type="entry name" value="Sig_transdc_resp-reg_receiver"/>
</dbReference>
<evidence type="ECO:0000313" key="17">
    <source>
        <dbReference type="Proteomes" id="UP001197974"/>
    </source>
</evidence>
<dbReference type="RefSeq" id="WP_226541126.1">
    <property type="nucleotide sequence ID" value="NZ_CP129013.1"/>
</dbReference>
<keyword evidence="8" id="KW-0010">Activator</keyword>
<dbReference type="Gene3D" id="1.10.10.10">
    <property type="entry name" value="Winged helix-like DNA-binding domain superfamily/Winged helix DNA-binding domain"/>
    <property type="match status" value="1"/>
</dbReference>
<dbReference type="SMART" id="SM00448">
    <property type="entry name" value="REC"/>
    <property type="match status" value="1"/>
</dbReference>
<dbReference type="CDD" id="cd17574">
    <property type="entry name" value="REC_OmpR"/>
    <property type="match status" value="1"/>
</dbReference>
<feature type="domain" description="OmpR/PhoB-type" evidence="15">
    <location>
        <begin position="124"/>
        <end position="223"/>
    </location>
</feature>
<dbReference type="PANTHER" id="PTHR48111:SF49">
    <property type="entry name" value="HEME RESPONSE REGULATOR HSSR"/>
    <property type="match status" value="1"/>
</dbReference>
<evidence type="ECO:0000256" key="12">
    <source>
        <dbReference type="PROSITE-ProRule" id="PRU00169"/>
    </source>
</evidence>
<evidence type="ECO:0000256" key="5">
    <source>
        <dbReference type="ARBA" id="ARBA00023015"/>
    </source>
</evidence>
<dbReference type="SUPFAM" id="SSF52172">
    <property type="entry name" value="CheY-like"/>
    <property type="match status" value="1"/>
</dbReference>
<organism evidence="16 17">
    <name type="scientific">Bacillus carboniphilus</name>
    <dbReference type="NCBI Taxonomy" id="86663"/>
    <lineage>
        <taxon>Bacteria</taxon>
        <taxon>Bacillati</taxon>
        <taxon>Bacillota</taxon>
        <taxon>Bacilli</taxon>
        <taxon>Bacillales</taxon>
        <taxon>Bacillaceae</taxon>
        <taxon>Bacillus</taxon>
    </lineage>
</organism>
<dbReference type="SUPFAM" id="SSF46894">
    <property type="entry name" value="C-terminal effector domain of the bipartite response regulators"/>
    <property type="match status" value="1"/>
</dbReference>
<evidence type="ECO:0000256" key="4">
    <source>
        <dbReference type="ARBA" id="ARBA00023012"/>
    </source>
</evidence>
<evidence type="ECO:0000256" key="3">
    <source>
        <dbReference type="ARBA" id="ARBA00022553"/>
    </source>
</evidence>
<evidence type="ECO:0000259" key="15">
    <source>
        <dbReference type="PROSITE" id="PS51755"/>
    </source>
</evidence>
<dbReference type="InterPro" id="IPR039420">
    <property type="entry name" value="WalR-like"/>
</dbReference>
<keyword evidence="17" id="KW-1185">Reference proteome</keyword>
<feature type="modified residue" description="4-aspartylphosphate" evidence="12">
    <location>
        <position position="52"/>
    </location>
</feature>
<dbReference type="SMART" id="SM00862">
    <property type="entry name" value="Trans_reg_C"/>
    <property type="match status" value="1"/>
</dbReference>
<gene>
    <name evidence="16" type="ORF">LC087_10575</name>
</gene>
<evidence type="ECO:0000256" key="7">
    <source>
        <dbReference type="ARBA" id="ARBA00023125"/>
    </source>
</evidence>
<evidence type="ECO:0000256" key="11">
    <source>
        <dbReference type="ARBA" id="ARBA00039976"/>
    </source>
</evidence>
<feature type="domain" description="Response regulatory" evidence="14">
    <location>
        <begin position="3"/>
        <end position="116"/>
    </location>
</feature>
<dbReference type="PROSITE" id="PS51755">
    <property type="entry name" value="OMPR_PHOB"/>
    <property type="match status" value="1"/>
</dbReference>
<keyword evidence="3 12" id="KW-0597">Phosphoprotein</keyword>
<evidence type="ECO:0000313" key="16">
    <source>
        <dbReference type="EMBL" id="WLR41357.1"/>
    </source>
</evidence>
<dbReference type="CDD" id="cd00383">
    <property type="entry name" value="trans_reg_C"/>
    <property type="match status" value="1"/>
</dbReference>
<keyword evidence="2" id="KW-0963">Cytoplasm</keyword>
<comment type="subcellular location">
    <subcellularLocation>
        <location evidence="1">Cytoplasm</location>
    </subcellularLocation>
</comment>
<dbReference type="EMBL" id="CP129013">
    <property type="protein sequence ID" value="WLR41357.1"/>
    <property type="molecule type" value="Genomic_DNA"/>
</dbReference>
<evidence type="ECO:0000256" key="10">
    <source>
        <dbReference type="ARBA" id="ARBA00037471"/>
    </source>
</evidence>
<dbReference type="Gene3D" id="3.40.50.2300">
    <property type="match status" value="1"/>
</dbReference>
<dbReference type="InterPro" id="IPR016032">
    <property type="entry name" value="Sig_transdc_resp-reg_C-effctor"/>
</dbReference>
<dbReference type="Gene3D" id="6.10.250.690">
    <property type="match status" value="1"/>
</dbReference>
<accession>A0ABY9JSJ5</accession>
<evidence type="ECO:0000256" key="6">
    <source>
        <dbReference type="ARBA" id="ARBA00023026"/>
    </source>
</evidence>
<dbReference type="Pfam" id="PF00486">
    <property type="entry name" value="Trans_reg_C"/>
    <property type="match status" value="1"/>
</dbReference>
<dbReference type="PANTHER" id="PTHR48111">
    <property type="entry name" value="REGULATOR OF RPOS"/>
    <property type="match status" value="1"/>
</dbReference>
<keyword evidence="5" id="KW-0805">Transcription regulation</keyword>
<reference evidence="16 17" key="1">
    <citation type="submission" date="2023-06" db="EMBL/GenBank/DDBJ databases">
        <title>Five Gram-positive bacteria isolated from mangrove sediments in Shenzhen, Guangdong, China.</title>
        <authorList>
            <person name="Yu S."/>
            <person name="Zheng W."/>
            <person name="Huang Y."/>
        </authorList>
    </citation>
    <scope>NUCLEOTIDE SEQUENCE [LARGE SCALE GENOMIC DNA]</scope>
    <source>
        <strain evidence="16 17">SaN35-3</strain>
    </source>
</reference>
<evidence type="ECO:0000259" key="14">
    <source>
        <dbReference type="PROSITE" id="PS50110"/>
    </source>
</evidence>
<dbReference type="InterPro" id="IPR011006">
    <property type="entry name" value="CheY-like_superfamily"/>
</dbReference>
<dbReference type="PROSITE" id="PS50110">
    <property type="entry name" value="RESPONSE_REGULATORY"/>
    <property type="match status" value="1"/>
</dbReference>
<comment type="function">
    <text evidence="10">Member of the two-component regulatory system HssS/HssR involved in intracellular heme homeostasis and tempering of staphylococcal virulence. Phosphorylated HssR binds to a direct repeat sequence within hrtAB promoter and activates the expression of hrtAB, an efflux pump, in response to extracellular heme, hemin, hemoglobin or blood.</text>
</comment>
<evidence type="ECO:0000256" key="8">
    <source>
        <dbReference type="ARBA" id="ARBA00023159"/>
    </source>
</evidence>
<protein>
    <recommendedName>
        <fullName evidence="11">Heme response regulator HssR</fullName>
    </recommendedName>
</protein>
<dbReference type="Proteomes" id="UP001197974">
    <property type="component" value="Chromosome"/>
</dbReference>
<sequence>MINILVADDDQHILDLVSLYMENIGLRVFKAKDGKEALTIVETKCINLAVIDIMMPNLDGYELCKEIRTYYEIPVIMVTAKSQTQDKIKGFEQGVDDYIVKPFDPMELVMRVKAVLRRYRIQTSRKLTIDNIELDSNTMELIINKEERLLLPMKEFELLFKLASYPNQIYTRTQLIEQIWGHDYEGDERTVDVHIKRIREKLRPLTSKVQIKTIRGLGYRLEVEED</sequence>
<evidence type="ECO:0000256" key="13">
    <source>
        <dbReference type="PROSITE-ProRule" id="PRU01091"/>
    </source>
</evidence>
<evidence type="ECO:0000256" key="2">
    <source>
        <dbReference type="ARBA" id="ARBA00022490"/>
    </source>
</evidence>
<keyword evidence="7 13" id="KW-0238">DNA-binding</keyword>
<feature type="DNA-binding region" description="OmpR/PhoB-type" evidence="13">
    <location>
        <begin position="124"/>
        <end position="223"/>
    </location>
</feature>
<evidence type="ECO:0000256" key="1">
    <source>
        <dbReference type="ARBA" id="ARBA00004496"/>
    </source>
</evidence>
<keyword evidence="9" id="KW-0804">Transcription</keyword>
<name>A0ABY9JSJ5_9BACI</name>
<keyword evidence="4" id="KW-0902">Two-component regulatory system</keyword>
<proteinExistence type="predicted"/>